<comment type="caution">
    <text evidence="1">The sequence shown here is derived from an EMBL/GenBank/DDBJ whole genome shotgun (WGS) entry which is preliminary data.</text>
</comment>
<proteinExistence type="predicted"/>
<reference evidence="1" key="1">
    <citation type="submission" date="2020-04" db="EMBL/GenBank/DDBJ databases">
        <title>Draft genome resource of the tomato pathogen Pseudocercospora fuligena.</title>
        <authorList>
            <person name="Zaccaron A."/>
        </authorList>
    </citation>
    <scope>NUCLEOTIDE SEQUENCE</scope>
    <source>
        <strain evidence="1">PF001</strain>
    </source>
</reference>
<gene>
    <name evidence="1" type="ORF">HII31_10642</name>
</gene>
<evidence type="ECO:0000313" key="1">
    <source>
        <dbReference type="EMBL" id="KAF7188070.1"/>
    </source>
</evidence>
<sequence length="183" mass="20393">MSRDASTRTGHTITSNVVNGGRVHFGDHYETITYNINYDVYSQHSLDVGSGERIGVLASMPGLLGITGAIQQQLKAFAEIQGVNTSRLYYDASASVSACRLTLESFRRRLTLLDLSSERAALIKVDKLVILFAHAILLFEQLAVILKHSEGRLQLDAKQLTKILARIREQNYAWGLQDFILSR</sequence>
<dbReference type="AlphaFoldDB" id="A0A8H6RA10"/>
<keyword evidence="2" id="KW-1185">Reference proteome</keyword>
<protein>
    <submittedName>
        <fullName evidence="1">Uncharacterized protein</fullName>
    </submittedName>
</protein>
<name>A0A8H6RA10_9PEZI</name>
<accession>A0A8H6RA10</accession>
<dbReference type="EMBL" id="JABCIY010000217">
    <property type="protein sequence ID" value="KAF7188070.1"/>
    <property type="molecule type" value="Genomic_DNA"/>
</dbReference>
<dbReference type="Proteomes" id="UP000660729">
    <property type="component" value="Unassembled WGS sequence"/>
</dbReference>
<evidence type="ECO:0000313" key="2">
    <source>
        <dbReference type="Proteomes" id="UP000660729"/>
    </source>
</evidence>
<organism evidence="1 2">
    <name type="scientific">Pseudocercospora fuligena</name>
    <dbReference type="NCBI Taxonomy" id="685502"/>
    <lineage>
        <taxon>Eukaryota</taxon>
        <taxon>Fungi</taxon>
        <taxon>Dikarya</taxon>
        <taxon>Ascomycota</taxon>
        <taxon>Pezizomycotina</taxon>
        <taxon>Dothideomycetes</taxon>
        <taxon>Dothideomycetidae</taxon>
        <taxon>Mycosphaerellales</taxon>
        <taxon>Mycosphaerellaceae</taxon>
        <taxon>Pseudocercospora</taxon>
    </lineage>
</organism>